<gene>
    <name evidence="1" type="ORF">C8D86_101136</name>
</gene>
<evidence type="ECO:0000313" key="2">
    <source>
        <dbReference type="Proteomes" id="UP000254720"/>
    </source>
</evidence>
<name>A0A370GYX7_9COXI</name>
<dbReference type="OrthoDB" id="5632628at2"/>
<comment type="caution">
    <text evidence="1">The sequence shown here is derived from an EMBL/GenBank/DDBJ whole genome shotgun (WGS) entry which is preliminary data.</text>
</comment>
<dbReference type="EMBL" id="QQAX01000001">
    <property type="protein sequence ID" value="RDI48853.1"/>
    <property type="molecule type" value="Genomic_DNA"/>
</dbReference>
<evidence type="ECO:0000313" key="1">
    <source>
        <dbReference type="EMBL" id="RDI48853.1"/>
    </source>
</evidence>
<proteinExistence type="predicted"/>
<keyword evidence="2" id="KW-1185">Reference proteome</keyword>
<sequence length="664" mass="77602">MPLYVVIKYLPTKYSEKNSLQWIGNKLLNANSYDTEFKIYPSLEEAQQAINKALPVMQPVLGLAEIEMDKEKLEAMRTKKEKADEQVIADSIKAIHIRGVRFPAEQIDLAKHEENHIKKLQYDPNNVEALQLSTPPLLYLSQLDPRLYFLLFMDHKLFDYLLEIWREYHDREPGCVSDLFQAVTNVVCEYLTSTSIKKPLVQMQDITRLHDVLSQSVFKHHKDKKSGVFREGYNCFPLAPDTVSKKGIKRLLLRIKKDNKENGFVLGEMSEINIVSRFCMEMSTSLPYNMGPFNASYPDKFVNTVALAIENTCKKIQQEYKDIKRSDIEKIITEFIKDYKPMEQVEPHSQMFWSNLRNFFSDMSKKTRFQSTKAEYQFKVKYARDHAVGHSHYFKEKDIDSLADDIFNKITKEGKTFYIFPPEAKLAQKYAQDAIAEYNNAIVKAKTVDECIHLIDDLAHELEILHLFHDVNCRTCYVTKNMLLLAVGLGWDMEYNPNRMDCLDSDEQHEQTKIGICRTAYIMTHQQELLERLALLEKKYAMRTDLLDEYKEIARPLIEKLISYQQSFNKQLTELVKEYEILALDSQKIFANSDKKIPYSLMHKALIQLQTSKNILHFIQSISMLDKHHIPKKMNKDIECVLQLAGYNKYWALMPINPKADFHF</sequence>
<protein>
    <submittedName>
        <fullName evidence="1">Uncharacterized protein</fullName>
    </submittedName>
</protein>
<accession>A0A370GYX7</accession>
<dbReference type="RefSeq" id="WP_114833361.1">
    <property type="nucleotide sequence ID" value="NZ_LR699114.1"/>
</dbReference>
<reference evidence="1 2" key="1">
    <citation type="submission" date="2018-07" db="EMBL/GenBank/DDBJ databases">
        <title>Genomic Encyclopedia of Type Strains, Phase IV (KMG-IV): sequencing the most valuable type-strain genomes for metagenomic binning, comparative biology and taxonomic classification.</title>
        <authorList>
            <person name="Goeker M."/>
        </authorList>
    </citation>
    <scope>NUCLEOTIDE SEQUENCE [LARGE SCALE GENOMIC DNA]</scope>
    <source>
        <strain evidence="1 2">DSM 16500</strain>
    </source>
</reference>
<dbReference type="AlphaFoldDB" id="A0A370GYX7"/>
<organism evidence="1 2">
    <name type="scientific">Aquicella lusitana</name>
    <dbReference type="NCBI Taxonomy" id="254246"/>
    <lineage>
        <taxon>Bacteria</taxon>
        <taxon>Pseudomonadati</taxon>
        <taxon>Pseudomonadota</taxon>
        <taxon>Gammaproteobacteria</taxon>
        <taxon>Legionellales</taxon>
        <taxon>Coxiellaceae</taxon>
        <taxon>Aquicella</taxon>
    </lineage>
</organism>
<dbReference type="Proteomes" id="UP000254720">
    <property type="component" value="Unassembled WGS sequence"/>
</dbReference>